<protein>
    <recommendedName>
        <fullName evidence="4">Protein prenylyltransferase</fullName>
    </recommendedName>
</protein>
<evidence type="ECO:0000256" key="1">
    <source>
        <dbReference type="SAM" id="MobiDB-lite"/>
    </source>
</evidence>
<reference evidence="2 3" key="1">
    <citation type="submission" date="2016-09" db="EMBL/GenBank/DDBJ databases">
        <title>Extensive genetic diversity and differential bi-allelic expression allows diatom success in the polar Southern Ocean.</title>
        <authorList>
            <consortium name="DOE Joint Genome Institute"/>
            <person name="Mock T."/>
            <person name="Otillar R.P."/>
            <person name="Strauss J."/>
            <person name="Dupont C."/>
            <person name="Frickenhaus S."/>
            <person name="Maumus F."/>
            <person name="Mcmullan M."/>
            <person name="Sanges R."/>
            <person name="Schmutz J."/>
            <person name="Toseland A."/>
            <person name="Valas R."/>
            <person name="Veluchamy A."/>
            <person name="Ward B.J."/>
            <person name="Allen A."/>
            <person name="Barry K."/>
            <person name="Falciatore A."/>
            <person name="Ferrante M."/>
            <person name="Fortunato A.E."/>
            <person name="Gloeckner G."/>
            <person name="Gruber A."/>
            <person name="Hipkin R."/>
            <person name="Janech M."/>
            <person name="Kroth P."/>
            <person name="Leese F."/>
            <person name="Lindquist E."/>
            <person name="Lyon B.R."/>
            <person name="Martin J."/>
            <person name="Mayer C."/>
            <person name="Parker M."/>
            <person name="Quesneville H."/>
            <person name="Raymond J."/>
            <person name="Uhlig C."/>
            <person name="Valentin K.U."/>
            <person name="Worden A.Z."/>
            <person name="Armbrust E.V."/>
            <person name="Bowler C."/>
            <person name="Green B."/>
            <person name="Moulton V."/>
            <person name="Van Oosterhout C."/>
            <person name="Grigoriev I."/>
        </authorList>
    </citation>
    <scope>NUCLEOTIDE SEQUENCE [LARGE SCALE GENOMIC DNA]</scope>
    <source>
        <strain evidence="2 3">CCMP1102</strain>
    </source>
</reference>
<evidence type="ECO:0008006" key="4">
    <source>
        <dbReference type="Google" id="ProtNLM"/>
    </source>
</evidence>
<feature type="region of interest" description="Disordered" evidence="1">
    <location>
        <begin position="307"/>
        <end position="341"/>
    </location>
</feature>
<dbReference type="Gene3D" id="1.25.40.120">
    <property type="entry name" value="Protein prenylyltransferase"/>
    <property type="match status" value="1"/>
</dbReference>
<keyword evidence="3" id="KW-1185">Reference proteome</keyword>
<accession>A0A1E7EMY0</accession>
<dbReference type="EMBL" id="KV784388">
    <property type="protein sequence ID" value="OEU07197.1"/>
    <property type="molecule type" value="Genomic_DNA"/>
</dbReference>
<dbReference type="InParanoid" id="A0A1E7EMY0"/>
<dbReference type="AlphaFoldDB" id="A0A1E7EMY0"/>
<evidence type="ECO:0000313" key="3">
    <source>
        <dbReference type="Proteomes" id="UP000095751"/>
    </source>
</evidence>
<dbReference type="OrthoDB" id="1924260at2759"/>
<feature type="compositionally biased region" description="Low complexity" evidence="1">
    <location>
        <begin position="329"/>
        <end position="341"/>
    </location>
</feature>
<dbReference type="KEGG" id="fcy:FRACYDRAFT_265000"/>
<sequence>MTSIQDLVMKEVNGICSRIAEQYPKNYYAWTHRIYVVSKLLLSTMFIKNNTNNNTDIIVRNINNISNFLETELKEKMYNEWLPKHPTDHSAIHYTCQILDHMFDILNQKEEYYVRVYLMEMYDIDDSYEQLHHQQQIKNIHAEVVKKKYELSSLALKQVQILLSKYCQSSNSDPNCNCNESLWILRRMTCQIIWKHSSSSSSYVVIKHHAMMMMMRQLVRNDIKSVIDSLNIIPTRISSSLSDKEEEEEEDSSLSLSLSQLVDAGSANGDANGDDEKIEAISYKNNIHSWTFLAWCIVNITNIDIDVDDNNDNSNSNDNEKTKTKRPPSSSSSFSLSSFSSTTTTTSTLFTHDLRETVMRRLQGAEATATTTTATAANYNGSTADATATAATTTTATSTTVQHNTRIWTSSSSPNILLV</sequence>
<proteinExistence type="predicted"/>
<dbReference type="SUPFAM" id="SSF48439">
    <property type="entry name" value="Protein prenylyltransferase"/>
    <property type="match status" value="1"/>
</dbReference>
<evidence type="ECO:0000313" key="2">
    <source>
        <dbReference type="EMBL" id="OEU07197.1"/>
    </source>
</evidence>
<gene>
    <name evidence="2" type="ORF">FRACYDRAFT_265000</name>
</gene>
<organism evidence="2 3">
    <name type="scientific">Fragilariopsis cylindrus CCMP1102</name>
    <dbReference type="NCBI Taxonomy" id="635003"/>
    <lineage>
        <taxon>Eukaryota</taxon>
        <taxon>Sar</taxon>
        <taxon>Stramenopiles</taxon>
        <taxon>Ochrophyta</taxon>
        <taxon>Bacillariophyta</taxon>
        <taxon>Bacillariophyceae</taxon>
        <taxon>Bacillariophycidae</taxon>
        <taxon>Bacillariales</taxon>
        <taxon>Bacillariaceae</taxon>
        <taxon>Fragilariopsis</taxon>
    </lineage>
</organism>
<dbReference type="Proteomes" id="UP000095751">
    <property type="component" value="Unassembled WGS sequence"/>
</dbReference>
<name>A0A1E7EMY0_9STRA</name>